<dbReference type="OrthoDB" id="9810445at2"/>
<evidence type="ECO:0000259" key="8">
    <source>
        <dbReference type="Pfam" id="PF01435"/>
    </source>
</evidence>
<dbReference type="PANTHER" id="PTHR22726:SF1">
    <property type="entry name" value="METALLOENDOPEPTIDASE OMA1, MITOCHONDRIAL"/>
    <property type="match status" value="1"/>
</dbReference>
<reference evidence="10" key="1">
    <citation type="submission" date="2018-09" db="EMBL/GenBank/DDBJ databases">
        <authorList>
            <person name="Livingstone P.G."/>
            <person name="Whitworth D.E."/>
        </authorList>
    </citation>
    <scope>NUCLEOTIDE SEQUENCE [LARGE SCALE GENOMIC DNA]</scope>
    <source>
        <strain evidence="10">CA054A</strain>
    </source>
</reference>
<dbReference type="InterPro" id="IPR051156">
    <property type="entry name" value="Mito/Outer_Membr_Metalloprot"/>
</dbReference>
<feature type="region of interest" description="Disordered" evidence="7">
    <location>
        <begin position="212"/>
        <end position="253"/>
    </location>
</feature>
<evidence type="ECO:0000313" key="10">
    <source>
        <dbReference type="Proteomes" id="UP000268094"/>
    </source>
</evidence>
<dbReference type="EMBL" id="RAVZ01000041">
    <property type="protein sequence ID" value="RKG91701.1"/>
    <property type="molecule type" value="Genomic_DNA"/>
</dbReference>
<keyword evidence="1 6" id="KW-0645">Protease</keyword>
<comment type="caution">
    <text evidence="9">The sequence shown here is derived from an EMBL/GenBank/DDBJ whole genome shotgun (WGS) entry which is preliminary data.</text>
</comment>
<dbReference type="GO" id="GO:0046872">
    <property type="term" value="F:metal ion binding"/>
    <property type="evidence" value="ECO:0007669"/>
    <property type="project" value="UniProtKB-KW"/>
</dbReference>
<proteinExistence type="inferred from homology"/>
<evidence type="ECO:0000256" key="4">
    <source>
        <dbReference type="ARBA" id="ARBA00022833"/>
    </source>
</evidence>
<dbReference type="PANTHER" id="PTHR22726">
    <property type="entry name" value="METALLOENDOPEPTIDASE OMA1"/>
    <property type="match status" value="1"/>
</dbReference>
<evidence type="ECO:0000256" key="5">
    <source>
        <dbReference type="ARBA" id="ARBA00023049"/>
    </source>
</evidence>
<dbReference type="GO" id="GO:0051603">
    <property type="term" value="P:proteolysis involved in protein catabolic process"/>
    <property type="evidence" value="ECO:0007669"/>
    <property type="project" value="TreeGrafter"/>
</dbReference>
<keyword evidence="2" id="KW-0479">Metal-binding</keyword>
<feature type="domain" description="Peptidase M48" evidence="8">
    <location>
        <begin position="13"/>
        <end position="203"/>
    </location>
</feature>
<dbReference type="Proteomes" id="UP000268094">
    <property type="component" value="Unassembled WGS sequence"/>
</dbReference>
<evidence type="ECO:0000256" key="2">
    <source>
        <dbReference type="ARBA" id="ARBA00022723"/>
    </source>
</evidence>
<evidence type="ECO:0000256" key="6">
    <source>
        <dbReference type="RuleBase" id="RU003983"/>
    </source>
</evidence>
<dbReference type="GO" id="GO:0016020">
    <property type="term" value="C:membrane"/>
    <property type="evidence" value="ECO:0007669"/>
    <property type="project" value="TreeGrafter"/>
</dbReference>
<evidence type="ECO:0000256" key="3">
    <source>
        <dbReference type="ARBA" id="ARBA00022801"/>
    </source>
</evidence>
<keyword evidence="4 6" id="KW-0862">Zinc</keyword>
<keyword evidence="5 6" id="KW-0482">Metalloprotease</keyword>
<sequence>MLRNKTDEQVHVYINTVGRNLAAQSQRPTLTWNFGVLNDTEALNAVSAPGGYVLVSRKLLEQVDNEGQLAGVLAHEVAHVVLKHALHQYASVKVALCKSAAVGGILSPRLKQSIDAASKSDGSLDLDADTGMMEHIVKATLKVVMAGNNQNQEFEADEMAVQLMLSSGYDPEQYIALLGKTGNVGGGFSNHPKSKARQDRIRKYLKALSKAQPPGSFVELELPADPKSPELPASFATLKTPDAKSTGVAKDAK</sequence>
<comment type="similarity">
    <text evidence="6">Belongs to the peptidase M48 family.</text>
</comment>
<dbReference type="InterPro" id="IPR001915">
    <property type="entry name" value="Peptidase_M48"/>
</dbReference>
<dbReference type="Gene3D" id="3.30.2010.10">
    <property type="entry name" value="Metalloproteases ('zincins'), catalytic domain"/>
    <property type="match status" value="1"/>
</dbReference>
<gene>
    <name evidence="9" type="ORF">D7V88_08830</name>
</gene>
<organism evidence="9 10">
    <name type="scientific">Corallococcus terminator</name>
    <dbReference type="NCBI Taxonomy" id="2316733"/>
    <lineage>
        <taxon>Bacteria</taxon>
        <taxon>Pseudomonadati</taxon>
        <taxon>Myxococcota</taxon>
        <taxon>Myxococcia</taxon>
        <taxon>Myxococcales</taxon>
        <taxon>Cystobacterineae</taxon>
        <taxon>Myxococcaceae</taxon>
        <taxon>Corallococcus</taxon>
    </lineage>
</organism>
<dbReference type="CDD" id="cd07324">
    <property type="entry name" value="M48C_Oma1-like"/>
    <property type="match status" value="1"/>
</dbReference>
<evidence type="ECO:0000256" key="1">
    <source>
        <dbReference type="ARBA" id="ARBA00022670"/>
    </source>
</evidence>
<evidence type="ECO:0000313" key="9">
    <source>
        <dbReference type="EMBL" id="RKG91701.1"/>
    </source>
</evidence>
<name>A0A3A8JMF3_9BACT</name>
<evidence type="ECO:0000256" key="7">
    <source>
        <dbReference type="SAM" id="MobiDB-lite"/>
    </source>
</evidence>
<accession>A0A3A8JMF3</accession>
<protein>
    <submittedName>
        <fullName evidence="9">Peptidase</fullName>
    </submittedName>
</protein>
<dbReference type="Pfam" id="PF01435">
    <property type="entry name" value="Peptidase_M48"/>
    <property type="match status" value="1"/>
</dbReference>
<keyword evidence="3 6" id="KW-0378">Hydrolase</keyword>
<dbReference type="AlphaFoldDB" id="A0A3A8JMF3"/>
<dbReference type="GO" id="GO:0004222">
    <property type="term" value="F:metalloendopeptidase activity"/>
    <property type="evidence" value="ECO:0007669"/>
    <property type="project" value="InterPro"/>
</dbReference>
<keyword evidence="10" id="KW-1185">Reference proteome</keyword>
<comment type="cofactor">
    <cofactor evidence="6">
        <name>Zn(2+)</name>
        <dbReference type="ChEBI" id="CHEBI:29105"/>
    </cofactor>
    <text evidence="6">Binds 1 zinc ion per subunit.</text>
</comment>